<dbReference type="InterPro" id="IPR036291">
    <property type="entry name" value="NAD(P)-bd_dom_sf"/>
</dbReference>
<protein>
    <submittedName>
        <fullName evidence="2">Shikimate dehydrogenase</fullName>
        <ecNumber evidence="2">1.1.1.25</ecNumber>
    </submittedName>
</protein>
<name>A0AAV2VRC6_9VIBR</name>
<dbReference type="GO" id="GO:0004764">
    <property type="term" value="F:shikimate 3-dehydrogenase (NADP+) activity"/>
    <property type="evidence" value="ECO:0007669"/>
    <property type="project" value="UniProtKB-EC"/>
</dbReference>
<dbReference type="RefSeq" id="WP_022612026.1">
    <property type="nucleotide sequence ID" value="NZ_LK391965.1"/>
</dbReference>
<comment type="caution">
    <text evidence="2">The sequence shown here is derived from an EMBL/GenBank/DDBJ whole genome shotgun (WGS) entry which is preliminary data.</text>
</comment>
<organism evidence="2 3">
    <name type="scientific">Vibrio nigripulchritudo SOn1</name>
    <dbReference type="NCBI Taxonomy" id="1238450"/>
    <lineage>
        <taxon>Bacteria</taxon>
        <taxon>Pseudomonadati</taxon>
        <taxon>Pseudomonadota</taxon>
        <taxon>Gammaproteobacteria</taxon>
        <taxon>Vibrionales</taxon>
        <taxon>Vibrionaceae</taxon>
        <taxon>Vibrio</taxon>
    </lineage>
</organism>
<evidence type="ECO:0000313" key="2">
    <source>
        <dbReference type="EMBL" id="CCO47107.1"/>
    </source>
</evidence>
<feature type="region of interest" description="Disordered" evidence="1">
    <location>
        <begin position="207"/>
        <end position="228"/>
    </location>
</feature>
<dbReference type="EMBL" id="CAOF01000113">
    <property type="protein sequence ID" value="CCO47107.1"/>
    <property type="molecule type" value="Genomic_DNA"/>
</dbReference>
<dbReference type="Proteomes" id="UP000018211">
    <property type="component" value="Unassembled WGS sequence"/>
</dbReference>
<evidence type="ECO:0000313" key="3">
    <source>
        <dbReference type="Proteomes" id="UP000018211"/>
    </source>
</evidence>
<proteinExistence type="predicted"/>
<feature type="compositionally biased region" description="Polar residues" evidence="1">
    <location>
        <begin position="212"/>
        <end position="227"/>
    </location>
</feature>
<accession>A0AAV2VRC6</accession>
<sequence length="328" mass="36526">MNLTPASKPTFYFVGVSTKHSSIMKVFPQWAKHLQLGDVNISGIDLPLNAPANDYRTVTEFIKRDPLSVGALVTTHKLNLFQASQDLFDSIDDHAIKMNETSCLYKRGQQFGCSAKDPITSGFALDYILPEHHFPNTGGEVFVMGAGGSATAICWHLAQGLSQDQRPNKIVVSDISQHRLDELAEVLNRYQIEVDVDYVLVGEARGSDESGNEQLSNEQPSNEQTLANMPPHSLVINATGLGKDAPGSPISDDARFPEHAIVWELNYRGELDFLHQARNQERQVQLEIHDGWVYFIYGWTRVIAEVFDVDIPVRGEDFDTICQIAQDA</sequence>
<evidence type="ECO:0000256" key="1">
    <source>
        <dbReference type="SAM" id="MobiDB-lite"/>
    </source>
</evidence>
<dbReference type="Gene3D" id="3.40.50.720">
    <property type="entry name" value="NAD(P)-binding Rossmann-like Domain"/>
    <property type="match status" value="1"/>
</dbReference>
<reference evidence="2 3" key="1">
    <citation type="journal article" date="2013" name="ISME J.">
        <title>Comparative genomics of pathogenic lineages of Vibrio nigripulchritudo identifies virulence-associated traits.</title>
        <authorList>
            <person name="Goudenege D."/>
            <person name="Labreuche Y."/>
            <person name="Krin E."/>
            <person name="Ansquer D."/>
            <person name="Mangenot S."/>
            <person name="Calteau A."/>
            <person name="Medigue C."/>
            <person name="Mazel D."/>
            <person name="Polz M.F."/>
            <person name="Le Roux F."/>
        </authorList>
    </citation>
    <scope>NUCLEOTIDE SEQUENCE [LARGE SCALE GENOMIC DNA]</scope>
    <source>
        <strain evidence="2 3">SOn1</strain>
    </source>
</reference>
<gene>
    <name evidence="2" type="ORF">VIBNISOn1_230006</name>
</gene>
<dbReference type="AlphaFoldDB" id="A0AAV2VRC6"/>
<dbReference type="EC" id="1.1.1.25" evidence="2"/>
<dbReference type="SUPFAM" id="SSF51735">
    <property type="entry name" value="NAD(P)-binding Rossmann-fold domains"/>
    <property type="match status" value="1"/>
</dbReference>
<keyword evidence="2" id="KW-0560">Oxidoreductase</keyword>